<dbReference type="CDD" id="cd06261">
    <property type="entry name" value="TM_PBP2"/>
    <property type="match status" value="1"/>
</dbReference>
<proteinExistence type="inferred from homology"/>
<evidence type="ECO:0000256" key="7">
    <source>
        <dbReference type="RuleBase" id="RU363032"/>
    </source>
</evidence>
<dbReference type="Pfam" id="PF19300">
    <property type="entry name" value="BPD_transp_1_N"/>
    <property type="match status" value="1"/>
</dbReference>
<comment type="subcellular location">
    <subcellularLocation>
        <location evidence="1 7">Cell membrane</location>
        <topology evidence="1 7">Multi-pass membrane protein</topology>
    </subcellularLocation>
</comment>
<sequence>MWKTILRRFLIMIPEVIILSILVFLLAKAMPGDPFTGSINPKADPQQIHHLMKINGLYDPWYQQYWQWVVHLFHGNLGNSYQYQEPVTRLIAGRAGNTLWLALFTMILTYAFALPMGVFAGRHEGKLPDTIIRVYTYVTYCIPFFVILVIGIWIFGYVFGWFPTTGSISAEASGSGWLQTIGSRFYHILLPGILGALFGTVNIVQYLRSEVIDAKGSDYVRTARSKGVPSKDIYRHHIFRNSLLPIAAFAGYSITGLLNGSIFTETVFSYPGMGLLFVNSISYRDYTVITALVLIYGILNLIGTLLSDIILSIVDPRIRIE</sequence>
<dbReference type="Gene3D" id="1.10.3720.10">
    <property type="entry name" value="MetI-like"/>
    <property type="match status" value="1"/>
</dbReference>
<evidence type="ECO:0000256" key="1">
    <source>
        <dbReference type="ARBA" id="ARBA00004651"/>
    </source>
</evidence>
<dbReference type="PANTHER" id="PTHR43163">
    <property type="entry name" value="DIPEPTIDE TRANSPORT SYSTEM PERMEASE PROTEIN DPPB-RELATED"/>
    <property type="match status" value="1"/>
</dbReference>
<feature type="transmembrane region" description="Helical" evidence="7">
    <location>
        <begin position="9"/>
        <end position="27"/>
    </location>
</feature>
<dbReference type="InterPro" id="IPR035906">
    <property type="entry name" value="MetI-like_sf"/>
</dbReference>
<evidence type="ECO:0000256" key="4">
    <source>
        <dbReference type="ARBA" id="ARBA00022692"/>
    </source>
</evidence>
<dbReference type="InterPro" id="IPR000515">
    <property type="entry name" value="MetI-like"/>
</dbReference>
<keyword evidence="2 7" id="KW-0813">Transport</keyword>
<reference evidence="10" key="1">
    <citation type="journal article" date="2019" name="Int. J. Syst. Evol. Microbiol.">
        <title>The Global Catalogue of Microorganisms (GCM) 10K type strain sequencing project: providing services to taxonomists for standard genome sequencing and annotation.</title>
        <authorList>
            <consortium name="The Broad Institute Genomics Platform"/>
            <consortium name="The Broad Institute Genome Sequencing Center for Infectious Disease"/>
            <person name="Wu L."/>
            <person name="Ma J."/>
        </authorList>
    </citation>
    <scope>NUCLEOTIDE SEQUENCE [LARGE SCALE GENOMIC DNA]</scope>
    <source>
        <strain evidence="10">CCM 8979</strain>
    </source>
</reference>
<dbReference type="RefSeq" id="WP_125765231.1">
    <property type="nucleotide sequence ID" value="NZ_BOLN01000003.1"/>
</dbReference>
<evidence type="ECO:0000313" key="10">
    <source>
        <dbReference type="Proteomes" id="UP001597189"/>
    </source>
</evidence>
<comment type="caution">
    <text evidence="9">The sequence shown here is derived from an EMBL/GenBank/DDBJ whole genome shotgun (WGS) entry which is preliminary data.</text>
</comment>
<keyword evidence="10" id="KW-1185">Reference proteome</keyword>
<feature type="transmembrane region" description="Helical" evidence="7">
    <location>
        <begin position="243"/>
        <end position="268"/>
    </location>
</feature>
<keyword evidence="4 7" id="KW-0812">Transmembrane</keyword>
<evidence type="ECO:0000256" key="6">
    <source>
        <dbReference type="ARBA" id="ARBA00023136"/>
    </source>
</evidence>
<feature type="transmembrane region" description="Helical" evidence="7">
    <location>
        <begin position="99"/>
        <end position="122"/>
    </location>
</feature>
<dbReference type="InterPro" id="IPR045621">
    <property type="entry name" value="BPD_transp_1_N"/>
</dbReference>
<feature type="transmembrane region" description="Helical" evidence="7">
    <location>
        <begin position="185"/>
        <end position="207"/>
    </location>
</feature>
<dbReference type="EMBL" id="JBHTOD010000003">
    <property type="protein sequence ID" value="MFD1455091.1"/>
    <property type="molecule type" value="Genomic_DNA"/>
</dbReference>
<dbReference type="Pfam" id="PF00528">
    <property type="entry name" value="BPD_transp_1"/>
    <property type="match status" value="1"/>
</dbReference>
<dbReference type="Proteomes" id="UP001597189">
    <property type="component" value="Unassembled WGS sequence"/>
</dbReference>
<evidence type="ECO:0000256" key="5">
    <source>
        <dbReference type="ARBA" id="ARBA00022989"/>
    </source>
</evidence>
<dbReference type="PANTHER" id="PTHR43163:SF6">
    <property type="entry name" value="DIPEPTIDE TRANSPORT SYSTEM PERMEASE PROTEIN DPPB-RELATED"/>
    <property type="match status" value="1"/>
</dbReference>
<accession>A0ABW4D2S7</accession>
<feature type="domain" description="ABC transmembrane type-1" evidence="8">
    <location>
        <begin position="95"/>
        <end position="307"/>
    </location>
</feature>
<evidence type="ECO:0000313" key="9">
    <source>
        <dbReference type="EMBL" id="MFD1455091.1"/>
    </source>
</evidence>
<feature type="transmembrane region" description="Helical" evidence="7">
    <location>
        <begin position="288"/>
        <end position="314"/>
    </location>
</feature>
<keyword evidence="5 7" id="KW-1133">Transmembrane helix</keyword>
<comment type="similarity">
    <text evidence="7">Belongs to the binding-protein-dependent transport system permease family.</text>
</comment>
<keyword evidence="6 7" id="KW-0472">Membrane</keyword>
<organism evidence="9 10">
    <name type="scientific">Levilactobacillus lanxiensis</name>
    <dbReference type="NCBI Taxonomy" id="2799568"/>
    <lineage>
        <taxon>Bacteria</taxon>
        <taxon>Bacillati</taxon>
        <taxon>Bacillota</taxon>
        <taxon>Bacilli</taxon>
        <taxon>Lactobacillales</taxon>
        <taxon>Lactobacillaceae</taxon>
        <taxon>Levilactobacillus</taxon>
    </lineage>
</organism>
<dbReference type="SUPFAM" id="SSF161098">
    <property type="entry name" value="MetI-like"/>
    <property type="match status" value="1"/>
</dbReference>
<name>A0ABW4D2S7_9LACO</name>
<evidence type="ECO:0000256" key="2">
    <source>
        <dbReference type="ARBA" id="ARBA00022448"/>
    </source>
</evidence>
<feature type="transmembrane region" description="Helical" evidence="7">
    <location>
        <begin position="134"/>
        <end position="159"/>
    </location>
</feature>
<keyword evidence="3" id="KW-1003">Cell membrane</keyword>
<protein>
    <submittedName>
        <fullName evidence="9">ABC transporter permease</fullName>
    </submittedName>
</protein>
<evidence type="ECO:0000259" key="8">
    <source>
        <dbReference type="PROSITE" id="PS50928"/>
    </source>
</evidence>
<gene>
    <name evidence="9" type="ORF">ACFQ44_05225</name>
</gene>
<dbReference type="PROSITE" id="PS50928">
    <property type="entry name" value="ABC_TM1"/>
    <property type="match status" value="1"/>
</dbReference>
<evidence type="ECO:0000256" key="3">
    <source>
        <dbReference type="ARBA" id="ARBA00022475"/>
    </source>
</evidence>